<dbReference type="EMBL" id="JACXVP010000002">
    <property type="protein sequence ID" value="KAG5625502.1"/>
    <property type="molecule type" value="Genomic_DNA"/>
</dbReference>
<accession>A0A9J6ALJ5</accession>
<proteinExistence type="predicted"/>
<name>A0A9J6ALJ5_SOLCO</name>
<protein>
    <submittedName>
        <fullName evidence="1">Uncharacterized protein</fullName>
    </submittedName>
</protein>
<gene>
    <name evidence="1" type="ORF">H5410_010720</name>
</gene>
<sequence>MERKKMNAVAAMAIVLMILLSSNTITVGLAAKASIAMTLVTPPVLVSHRESTNLVMKSVGLGADQSSQKKNYR</sequence>
<keyword evidence="2" id="KW-1185">Reference proteome</keyword>
<dbReference type="AlphaFoldDB" id="A0A9J6ALJ5"/>
<comment type="caution">
    <text evidence="1">The sequence shown here is derived from an EMBL/GenBank/DDBJ whole genome shotgun (WGS) entry which is preliminary data.</text>
</comment>
<organism evidence="1 2">
    <name type="scientific">Solanum commersonii</name>
    <name type="common">Commerson's wild potato</name>
    <name type="synonym">Commerson's nightshade</name>
    <dbReference type="NCBI Taxonomy" id="4109"/>
    <lineage>
        <taxon>Eukaryota</taxon>
        <taxon>Viridiplantae</taxon>
        <taxon>Streptophyta</taxon>
        <taxon>Embryophyta</taxon>
        <taxon>Tracheophyta</taxon>
        <taxon>Spermatophyta</taxon>
        <taxon>Magnoliopsida</taxon>
        <taxon>eudicotyledons</taxon>
        <taxon>Gunneridae</taxon>
        <taxon>Pentapetalae</taxon>
        <taxon>asterids</taxon>
        <taxon>lamiids</taxon>
        <taxon>Solanales</taxon>
        <taxon>Solanaceae</taxon>
        <taxon>Solanoideae</taxon>
        <taxon>Solaneae</taxon>
        <taxon>Solanum</taxon>
    </lineage>
</organism>
<evidence type="ECO:0000313" key="2">
    <source>
        <dbReference type="Proteomes" id="UP000824120"/>
    </source>
</evidence>
<dbReference type="Proteomes" id="UP000824120">
    <property type="component" value="Chromosome 2"/>
</dbReference>
<reference evidence="1 2" key="1">
    <citation type="submission" date="2020-09" db="EMBL/GenBank/DDBJ databases">
        <title>De no assembly of potato wild relative species, Solanum commersonii.</title>
        <authorList>
            <person name="Cho K."/>
        </authorList>
    </citation>
    <scope>NUCLEOTIDE SEQUENCE [LARGE SCALE GENOMIC DNA]</scope>
    <source>
        <strain evidence="1">LZ3.2</strain>
        <tissue evidence="1">Leaf</tissue>
    </source>
</reference>
<evidence type="ECO:0000313" key="1">
    <source>
        <dbReference type="EMBL" id="KAG5625502.1"/>
    </source>
</evidence>